<dbReference type="SMART" id="SM00860">
    <property type="entry name" value="SMI1_KNR4"/>
    <property type="match status" value="1"/>
</dbReference>
<dbReference type="InterPro" id="IPR018958">
    <property type="entry name" value="Knr4/Smi1-like_dom"/>
</dbReference>
<feature type="domain" description="Knr4/Smi1-like" evidence="3">
    <location>
        <begin position="258"/>
        <end position="391"/>
    </location>
</feature>
<evidence type="ECO:0000259" key="3">
    <source>
        <dbReference type="SMART" id="SM00860"/>
    </source>
</evidence>
<feature type="compositionally biased region" description="Polar residues" evidence="1">
    <location>
        <begin position="179"/>
        <end position="188"/>
    </location>
</feature>
<dbReference type="EMBL" id="BAAAVI010000087">
    <property type="protein sequence ID" value="GAA2906715.1"/>
    <property type="molecule type" value="Genomic_DNA"/>
</dbReference>
<dbReference type="PANTHER" id="PTHR47432">
    <property type="entry name" value="CELL WALL ASSEMBLY REGULATOR SMI1"/>
    <property type="match status" value="1"/>
</dbReference>
<reference evidence="4 5" key="1">
    <citation type="journal article" date="2019" name="Int. J. Syst. Evol. Microbiol.">
        <title>The Global Catalogue of Microorganisms (GCM) 10K type strain sequencing project: providing services to taxonomists for standard genome sequencing and annotation.</title>
        <authorList>
            <consortium name="The Broad Institute Genomics Platform"/>
            <consortium name="The Broad Institute Genome Sequencing Center for Infectious Disease"/>
            <person name="Wu L."/>
            <person name="Ma J."/>
        </authorList>
    </citation>
    <scope>NUCLEOTIDE SEQUENCE [LARGE SCALE GENOMIC DNA]</scope>
    <source>
        <strain evidence="4 5">JCM 6242</strain>
    </source>
</reference>
<keyword evidence="2" id="KW-0812">Transmembrane</keyword>
<comment type="caution">
    <text evidence="4">The sequence shown here is derived from an EMBL/GenBank/DDBJ whole genome shotgun (WGS) entry which is preliminary data.</text>
</comment>
<feature type="region of interest" description="Disordered" evidence="1">
    <location>
        <begin position="178"/>
        <end position="224"/>
    </location>
</feature>
<organism evidence="4 5">
    <name type="scientific">Streptosporangium fragile</name>
    <dbReference type="NCBI Taxonomy" id="46186"/>
    <lineage>
        <taxon>Bacteria</taxon>
        <taxon>Bacillati</taxon>
        <taxon>Actinomycetota</taxon>
        <taxon>Actinomycetes</taxon>
        <taxon>Streptosporangiales</taxon>
        <taxon>Streptosporangiaceae</taxon>
        <taxon>Streptosporangium</taxon>
    </lineage>
</organism>
<evidence type="ECO:0000313" key="4">
    <source>
        <dbReference type="EMBL" id="GAA2906715.1"/>
    </source>
</evidence>
<evidence type="ECO:0000256" key="2">
    <source>
        <dbReference type="SAM" id="Phobius"/>
    </source>
</evidence>
<accession>A0ABN3W970</accession>
<feature type="transmembrane region" description="Helical" evidence="2">
    <location>
        <begin position="20"/>
        <end position="37"/>
    </location>
</feature>
<dbReference type="SUPFAM" id="SSF160631">
    <property type="entry name" value="SMI1/KNR4-like"/>
    <property type="match status" value="1"/>
</dbReference>
<protein>
    <recommendedName>
        <fullName evidence="3">Knr4/Smi1-like domain-containing protein</fullName>
    </recommendedName>
</protein>
<dbReference type="Pfam" id="PF09346">
    <property type="entry name" value="SMI1_KNR4"/>
    <property type="match status" value="1"/>
</dbReference>
<keyword evidence="2" id="KW-0472">Membrane</keyword>
<name>A0ABN3W970_9ACTN</name>
<evidence type="ECO:0000256" key="1">
    <source>
        <dbReference type="SAM" id="MobiDB-lite"/>
    </source>
</evidence>
<gene>
    <name evidence="4" type="ORF">GCM10010517_72930</name>
</gene>
<evidence type="ECO:0000313" key="5">
    <source>
        <dbReference type="Proteomes" id="UP001500831"/>
    </source>
</evidence>
<dbReference type="Gene3D" id="3.40.1580.10">
    <property type="entry name" value="SMI1/KNR4-like"/>
    <property type="match status" value="1"/>
</dbReference>
<feature type="region of interest" description="Disordered" evidence="1">
    <location>
        <begin position="42"/>
        <end position="73"/>
    </location>
</feature>
<dbReference type="Proteomes" id="UP001500831">
    <property type="component" value="Unassembled WGS sequence"/>
</dbReference>
<dbReference type="InterPro" id="IPR051873">
    <property type="entry name" value="KNR4/SMI1_regulator"/>
</dbReference>
<proteinExistence type="predicted"/>
<dbReference type="InterPro" id="IPR037883">
    <property type="entry name" value="Knr4/Smi1-like_sf"/>
</dbReference>
<keyword evidence="2" id="KW-1133">Transmembrane helix</keyword>
<keyword evidence="5" id="KW-1185">Reference proteome</keyword>
<dbReference type="PANTHER" id="PTHR47432:SF1">
    <property type="entry name" value="CELL WALL ASSEMBLY REGULATOR SMI1"/>
    <property type="match status" value="1"/>
</dbReference>
<sequence>MVRDTLPDVRRLITSRGVQLALAATAVAVIIAIIMRFRRSPARQDPAHHDTTAETSSPAQAESEPVSQWPPVPVLGVPTAEDLKRYAVKPSAFRTALEGFFRSPPREPLDEATRRRLNRWGIAGLALLLLAGGTQALEAAVFSKGTGMEASEQAAEFREGPCTENVPDHLTTCFVADTGWTSTPNNDGLPQPTPDGEAQEPVPDYGPTPDADCHPKSGAPEVRPINPKVTRAVNRQWRRIETWLKINAPRSYRTLGKPGNAETIAAAEAHMGLRFPDDLRASLLRHDGAVYLTDTWAFGFLGDANLGIQGIRDTWQQLCEIDAEDVVEGEFSDRQMQWWDGRMIPFSADGMGDHLVIDSVKRDVGDTDHEGSMNFTPAGIRIRSYYALLKATADALETGDSIGYMKPKPVDGELEWEVL</sequence>